<sequence>MVLAASQNSRCKEAIRLVGLSGPCGDRLATALGVARVSAIAIYDDTAPARALVDYHATHLLAGDGRAPRQDYLLKLTEKEPSKPKSTSRWRPLGSYKVSIKELREAILLPKLAAALLTEVVVAILTQGHKVKPEVVDWLNYKDETASAKPGESSVTARDTKPQKDTKPQDEYEVQSKQEVAAVESCDPEKADDGTKIPSKASQDLAAASKPTKIATTKISERISHVGQEGPLATKIPGQVVASNEEKENDIP</sequence>
<keyword evidence="3" id="KW-1185">Reference proteome</keyword>
<feature type="compositionally biased region" description="Basic and acidic residues" evidence="1">
    <location>
        <begin position="158"/>
        <end position="176"/>
    </location>
</feature>
<feature type="region of interest" description="Disordered" evidence="1">
    <location>
        <begin position="225"/>
        <end position="252"/>
    </location>
</feature>
<dbReference type="AlphaFoldDB" id="A0A9P1HBN7"/>
<gene>
    <name evidence="2" type="ORF">PPNO1_LOCUS8384</name>
</gene>
<evidence type="ECO:0000313" key="2">
    <source>
        <dbReference type="EMBL" id="CAI4218810.1"/>
    </source>
</evidence>
<dbReference type="Proteomes" id="UP000838763">
    <property type="component" value="Unassembled WGS sequence"/>
</dbReference>
<evidence type="ECO:0000256" key="1">
    <source>
        <dbReference type="SAM" id="MobiDB-lite"/>
    </source>
</evidence>
<organism evidence="2 3">
    <name type="scientific">Parascedosporium putredinis</name>
    <dbReference type="NCBI Taxonomy" id="1442378"/>
    <lineage>
        <taxon>Eukaryota</taxon>
        <taxon>Fungi</taxon>
        <taxon>Dikarya</taxon>
        <taxon>Ascomycota</taxon>
        <taxon>Pezizomycotina</taxon>
        <taxon>Sordariomycetes</taxon>
        <taxon>Hypocreomycetidae</taxon>
        <taxon>Microascales</taxon>
        <taxon>Microascaceae</taxon>
        <taxon>Parascedosporium</taxon>
    </lineage>
</organism>
<evidence type="ECO:0000313" key="3">
    <source>
        <dbReference type="Proteomes" id="UP000838763"/>
    </source>
</evidence>
<name>A0A9P1HBN7_9PEZI</name>
<feature type="region of interest" description="Disordered" evidence="1">
    <location>
        <begin position="146"/>
        <end position="213"/>
    </location>
</feature>
<proteinExistence type="predicted"/>
<dbReference type="EMBL" id="CALLCH030000018">
    <property type="protein sequence ID" value="CAI4218810.1"/>
    <property type="molecule type" value="Genomic_DNA"/>
</dbReference>
<comment type="caution">
    <text evidence="2">The sequence shown here is derived from an EMBL/GenBank/DDBJ whole genome shotgun (WGS) entry which is preliminary data.</text>
</comment>
<accession>A0A9P1HBN7</accession>
<protein>
    <submittedName>
        <fullName evidence="2">Uncharacterized protein</fullName>
    </submittedName>
</protein>
<dbReference type="OrthoDB" id="20109at2759"/>
<reference evidence="2" key="1">
    <citation type="submission" date="2022-11" db="EMBL/GenBank/DDBJ databases">
        <authorList>
            <person name="Scott C."/>
            <person name="Bruce N."/>
        </authorList>
    </citation>
    <scope>NUCLEOTIDE SEQUENCE</scope>
</reference>